<reference evidence="3 4" key="1">
    <citation type="submission" date="2019-02" db="EMBL/GenBank/DDBJ databases">
        <title>Deep-cultivation of Planctomycetes and their phenomic and genomic characterization uncovers novel biology.</title>
        <authorList>
            <person name="Wiegand S."/>
            <person name="Jogler M."/>
            <person name="Boedeker C."/>
            <person name="Pinto D."/>
            <person name="Vollmers J."/>
            <person name="Rivas-Marin E."/>
            <person name="Kohn T."/>
            <person name="Peeters S.H."/>
            <person name="Heuer A."/>
            <person name="Rast P."/>
            <person name="Oberbeckmann S."/>
            <person name="Bunk B."/>
            <person name="Jeske O."/>
            <person name="Meyerdierks A."/>
            <person name="Storesund J.E."/>
            <person name="Kallscheuer N."/>
            <person name="Luecker S."/>
            <person name="Lage O.M."/>
            <person name="Pohl T."/>
            <person name="Merkel B.J."/>
            <person name="Hornburger P."/>
            <person name="Mueller R.-W."/>
            <person name="Bruemmer F."/>
            <person name="Labrenz M."/>
            <person name="Spormann A.M."/>
            <person name="Op Den Camp H."/>
            <person name="Overmann J."/>
            <person name="Amann R."/>
            <person name="Jetten M.S.M."/>
            <person name="Mascher T."/>
            <person name="Medema M.H."/>
            <person name="Devos D.P."/>
            <person name="Kaster A.-K."/>
            <person name="Ovreas L."/>
            <person name="Rohde M."/>
            <person name="Galperin M.Y."/>
            <person name="Jogler C."/>
        </authorList>
    </citation>
    <scope>NUCLEOTIDE SEQUENCE [LARGE SCALE GENOMIC DNA]</scope>
    <source>
        <strain evidence="3 4">Poly41</strain>
    </source>
</reference>
<evidence type="ECO:0000313" key="3">
    <source>
        <dbReference type="EMBL" id="TWU37436.1"/>
    </source>
</evidence>
<name>A0A5C6DR05_9BACT</name>
<dbReference type="Proteomes" id="UP000319143">
    <property type="component" value="Unassembled WGS sequence"/>
</dbReference>
<organism evidence="3 4">
    <name type="scientific">Novipirellula artificiosorum</name>
    <dbReference type="NCBI Taxonomy" id="2528016"/>
    <lineage>
        <taxon>Bacteria</taxon>
        <taxon>Pseudomonadati</taxon>
        <taxon>Planctomycetota</taxon>
        <taxon>Planctomycetia</taxon>
        <taxon>Pirellulales</taxon>
        <taxon>Pirellulaceae</taxon>
        <taxon>Novipirellula</taxon>
    </lineage>
</organism>
<proteinExistence type="predicted"/>
<sequence precursor="true">MTEFTRRLTWVCGVLISCASAASAQVSERVYDEVNGTVIMELSGELKPWHPVTLDLAGPAATETDNAPNPFLDVRFGVQFTGPSRQRYDVPGFFDGDGEGNGTGNIWRVRFTPDEPGTWHYQTSFRAGDRIAISLDPQAGSPLSGDGVRGQFTIAARDLQAPGFLKWGRLQYNGTHYLKFADGPHWIRGGTDSPENLLGYAGFDATPPNHTYADHIPDWSPGDPDWGTGRGRGLIGALNYLSAQRVNSIYLLTHNIGGDGKDVWPWAGSPDPKGHPANDNLHYDISKLAQWEMVFSHAQRRGLFLHLVLNEAEAANKKELDGGELGPERKLYYRELVARFGHHLAMEWNLCEEFNVDYDLGPDRIRAFADYLGRLDAYDHPITVHTAHDPVEELAFLFGDPRFSLTSIQLNQRPIHVVTEAIRSATISAGRPLPVSLDEFTVDQGQKSWLPVDDAERQRKEKLWPTLLSGGMIEFILADLINTNSFKTPAREELWRFTWYARRFMEENLPFWEMQPADELVQVDEVYQVGIGQGKTVPLPPQVLAKEGKIYAIYLPNAALGGTLDLSRVKGPFSQRWFNPRSGEFAGTPQSIDAGGVIFLGGPPQEPHEDWVVLIKQEAK</sequence>
<evidence type="ECO:0000259" key="2">
    <source>
        <dbReference type="Pfam" id="PF16586"/>
    </source>
</evidence>
<dbReference type="AlphaFoldDB" id="A0A5C6DR05"/>
<feature type="chain" id="PRO_5023052362" description="DUF5060 domain-containing protein" evidence="1">
    <location>
        <begin position="25"/>
        <end position="620"/>
    </location>
</feature>
<keyword evidence="4" id="KW-1185">Reference proteome</keyword>
<dbReference type="PROSITE" id="PS51257">
    <property type="entry name" value="PROKAR_LIPOPROTEIN"/>
    <property type="match status" value="1"/>
</dbReference>
<evidence type="ECO:0000256" key="1">
    <source>
        <dbReference type="SAM" id="SignalP"/>
    </source>
</evidence>
<protein>
    <recommendedName>
        <fullName evidence="2">DUF5060 domain-containing protein</fullName>
    </recommendedName>
</protein>
<dbReference type="InterPro" id="IPR032260">
    <property type="entry name" value="DUF5060"/>
</dbReference>
<evidence type="ECO:0000313" key="4">
    <source>
        <dbReference type="Proteomes" id="UP000319143"/>
    </source>
</evidence>
<dbReference type="Pfam" id="PF16586">
    <property type="entry name" value="DUF5060"/>
    <property type="match status" value="1"/>
</dbReference>
<feature type="domain" description="DUF5060" evidence="2">
    <location>
        <begin position="46"/>
        <end position="126"/>
    </location>
</feature>
<gene>
    <name evidence="3" type="ORF">Poly41_35670</name>
</gene>
<dbReference type="InterPro" id="IPR013783">
    <property type="entry name" value="Ig-like_fold"/>
</dbReference>
<accession>A0A5C6DR05</accession>
<dbReference type="Gene3D" id="2.60.40.10">
    <property type="entry name" value="Immunoglobulins"/>
    <property type="match status" value="1"/>
</dbReference>
<keyword evidence="1" id="KW-0732">Signal</keyword>
<dbReference type="Gene3D" id="3.20.20.80">
    <property type="entry name" value="Glycosidases"/>
    <property type="match status" value="1"/>
</dbReference>
<comment type="caution">
    <text evidence="3">The sequence shown here is derived from an EMBL/GenBank/DDBJ whole genome shotgun (WGS) entry which is preliminary data.</text>
</comment>
<dbReference type="EMBL" id="SJPV01000005">
    <property type="protein sequence ID" value="TWU37436.1"/>
    <property type="molecule type" value="Genomic_DNA"/>
</dbReference>
<feature type="signal peptide" evidence="1">
    <location>
        <begin position="1"/>
        <end position="24"/>
    </location>
</feature>